<reference evidence="2" key="1">
    <citation type="submission" date="2015-04" db="UniProtKB">
        <authorList>
            <consortium name="EnsemblPlants"/>
        </authorList>
    </citation>
    <scope>IDENTIFICATION</scope>
</reference>
<proteinExistence type="predicted"/>
<sequence length="84" mass="8873">MGIDTDRTPLVVPTMMDRRRDGAMAGRGGGGSARMGQRSGIGDSELGTGVRCGATWIRGGGIGYSFTRRWRNCRVELVVLGGVS</sequence>
<dbReference type="Proteomes" id="UP000026962">
    <property type="component" value="Chromosome 8"/>
</dbReference>
<evidence type="ECO:0000256" key="1">
    <source>
        <dbReference type="SAM" id="MobiDB-lite"/>
    </source>
</evidence>
<feature type="region of interest" description="Disordered" evidence="1">
    <location>
        <begin position="1"/>
        <end position="44"/>
    </location>
</feature>
<protein>
    <submittedName>
        <fullName evidence="2">Uncharacterized protein</fullName>
    </submittedName>
</protein>
<dbReference type="Gramene" id="OPUNC08G09420.1">
    <property type="protein sequence ID" value="OPUNC08G09420.1"/>
    <property type="gene ID" value="OPUNC08G09420"/>
</dbReference>
<organism evidence="2">
    <name type="scientific">Oryza punctata</name>
    <name type="common">Red rice</name>
    <dbReference type="NCBI Taxonomy" id="4537"/>
    <lineage>
        <taxon>Eukaryota</taxon>
        <taxon>Viridiplantae</taxon>
        <taxon>Streptophyta</taxon>
        <taxon>Embryophyta</taxon>
        <taxon>Tracheophyta</taxon>
        <taxon>Spermatophyta</taxon>
        <taxon>Magnoliopsida</taxon>
        <taxon>Liliopsida</taxon>
        <taxon>Poales</taxon>
        <taxon>Poaceae</taxon>
        <taxon>BOP clade</taxon>
        <taxon>Oryzoideae</taxon>
        <taxon>Oryzeae</taxon>
        <taxon>Oryzinae</taxon>
        <taxon>Oryza</taxon>
    </lineage>
</organism>
<keyword evidence="3" id="KW-1185">Reference proteome</keyword>
<dbReference type="EnsemblPlants" id="OPUNC08G09420.1">
    <property type="protein sequence ID" value="OPUNC08G09420.1"/>
    <property type="gene ID" value="OPUNC08G09420"/>
</dbReference>
<dbReference type="HOGENOM" id="CLU_2531391_0_0_1"/>
<reference evidence="2" key="2">
    <citation type="submission" date="2018-05" db="EMBL/GenBank/DDBJ databases">
        <title>OpunRS2 (Oryza punctata Reference Sequence Version 2).</title>
        <authorList>
            <person name="Zhang J."/>
            <person name="Kudrna D."/>
            <person name="Lee S."/>
            <person name="Talag J."/>
            <person name="Welchert J."/>
            <person name="Wing R.A."/>
        </authorList>
    </citation>
    <scope>NUCLEOTIDE SEQUENCE [LARGE SCALE GENOMIC DNA]</scope>
</reference>
<name>A0A0E0LTN1_ORYPU</name>
<evidence type="ECO:0000313" key="2">
    <source>
        <dbReference type="EnsemblPlants" id="OPUNC08G09420.1"/>
    </source>
</evidence>
<evidence type="ECO:0000313" key="3">
    <source>
        <dbReference type="Proteomes" id="UP000026962"/>
    </source>
</evidence>
<dbReference type="AlphaFoldDB" id="A0A0E0LTN1"/>
<accession>A0A0E0LTN1</accession>